<comment type="caution">
    <text evidence="2">The sequence shown here is derived from an EMBL/GenBank/DDBJ whole genome shotgun (WGS) entry which is preliminary data.</text>
</comment>
<evidence type="ECO:0000256" key="1">
    <source>
        <dbReference type="SAM" id="Phobius"/>
    </source>
</evidence>
<keyword evidence="3" id="KW-1185">Reference proteome</keyword>
<keyword evidence="1" id="KW-0472">Membrane</keyword>
<gene>
    <name evidence="2" type="ORF">HII17_14295</name>
</gene>
<proteinExistence type="predicted"/>
<evidence type="ECO:0000313" key="2">
    <source>
        <dbReference type="EMBL" id="NMP32729.1"/>
    </source>
</evidence>
<accession>A0A7Y0LEI4</accession>
<dbReference type="Proteomes" id="UP000568664">
    <property type="component" value="Unassembled WGS sequence"/>
</dbReference>
<keyword evidence="1" id="KW-1133">Transmembrane helix</keyword>
<reference evidence="2 3" key="1">
    <citation type="submission" date="2020-04" db="EMBL/GenBank/DDBJ databases">
        <title>Thalassotalea sp. M1531, isolated from the surface of marine red alga.</title>
        <authorList>
            <person name="Pang L."/>
            <person name="Lu D.-C."/>
        </authorList>
    </citation>
    <scope>NUCLEOTIDE SEQUENCE [LARGE SCALE GENOMIC DNA]</scope>
    <source>
        <strain evidence="2 3">M1531</strain>
    </source>
</reference>
<sequence length="313" mass="36024">MDDRALHKQKLFWCVVAAPVFIGMLLFIPLMTEYELDPSVNGIVKFAELSKLQFSIILLSIPLGALLARIHSTIQKEKENEIANEEIVVSQIIDYVDCVKNELTTELEDKNSRVFAPINDNVSWIRAAKDILCIFKHRKTLKIPKNIERCDEFLERLNLHLYRSFGNSDDCLPIQFFTGSKSWLEDHKELESKELSSENKDKELIEYILSYKGPSSLSSRSSLSNTAPRFPNTTIADGAICCIFDFINNYVEPFEPNEDTKKSFIELASKLELVDWSIWDRNEWLLHESRKSEGAAKYLTLKRKAINIKQAVE</sequence>
<dbReference type="RefSeq" id="WP_169076028.1">
    <property type="nucleotide sequence ID" value="NZ_JABBXH010000004.1"/>
</dbReference>
<dbReference type="EMBL" id="JABBXH010000004">
    <property type="protein sequence ID" value="NMP32729.1"/>
    <property type="molecule type" value="Genomic_DNA"/>
</dbReference>
<keyword evidence="1" id="KW-0812">Transmembrane</keyword>
<dbReference type="AlphaFoldDB" id="A0A7Y0LEI4"/>
<feature type="transmembrane region" description="Helical" evidence="1">
    <location>
        <begin position="52"/>
        <end position="70"/>
    </location>
</feature>
<name>A0A7Y0LEI4_9GAMM</name>
<feature type="transmembrane region" description="Helical" evidence="1">
    <location>
        <begin position="12"/>
        <end position="32"/>
    </location>
</feature>
<protein>
    <submittedName>
        <fullName evidence="2">Uncharacterized protein</fullName>
    </submittedName>
</protein>
<organism evidence="2 3">
    <name type="scientific">Thalassotalea algicola</name>
    <dbReference type="NCBI Taxonomy" id="2716224"/>
    <lineage>
        <taxon>Bacteria</taxon>
        <taxon>Pseudomonadati</taxon>
        <taxon>Pseudomonadota</taxon>
        <taxon>Gammaproteobacteria</taxon>
        <taxon>Alteromonadales</taxon>
        <taxon>Colwelliaceae</taxon>
        <taxon>Thalassotalea</taxon>
    </lineage>
</organism>
<evidence type="ECO:0000313" key="3">
    <source>
        <dbReference type="Proteomes" id="UP000568664"/>
    </source>
</evidence>